<sequence length="178" mass="20168">MFSSIDAKTSEFASGFLGLSSLSLPGLHQPSFFIEMLLLPRVLFFWLNTTKKVEIFLICLCLKTALFLVSADPQTCPAESGAKCSGSGDWEGEFFHEIPHIKDLRAVTHLLTNAEEEILGSNPLAYKWIHLSEDDRSTFDRPNLLLPKEPVDSRKLQEETCRWNIVPSVHHSMYILPY</sequence>
<dbReference type="EnsemblPlants" id="Bo3g021600.1">
    <property type="protein sequence ID" value="Bo3g021600.1"/>
    <property type="gene ID" value="Bo3g021600"/>
</dbReference>
<evidence type="ECO:0000313" key="1">
    <source>
        <dbReference type="EnsemblPlants" id="Bo3g021600.1"/>
    </source>
</evidence>
<dbReference type="OMA" id="PLAYKWI"/>
<keyword evidence="2" id="KW-1185">Reference proteome</keyword>
<dbReference type="Gramene" id="Bo3g021600.1">
    <property type="protein sequence ID" value="Bo3g021600.1"/>
    <property type="gene ID" value="Bo3g021600"/>
</dbReference>
<name>A0A0D3B3D1_BRAOL</name>
<evidence type="ECO:0000313" key="2">
    <source>
        <dbReference type="Proteomes" id="UP000032141"/>
    </source>
</evidence>
<dbReference type="AlphaFoldDB" id="A0A0D3B3D1"/>
<reference evidence="1 2" key="1">
    <citation type="journal article" date="2014" name="Genome Biol.">
        <title>Transcriptome and methylome profiling reveals relics of genome dominance in the mesopolyploid Brassica oleracea.</title>
        <authorList>
            <person name="Parkin I.A."/>
            <person name="Koh C."/>
            <person name="Tang H."/>
            <person name="Robinson S.J."/>
            <person name="Kagale S."/>
            <person name="Clarke W.E."/>
            <person name="Town C.D."/>
            <person name="Nixon J."/>
            <person name="Krishnakumar V."/>
            <person name="Bidwell S.L."/>
            <person name="Denoeud F."/>
            <person name="Belcram H."/>
            <person name="Links M.G."/>
            <person name="Just J."/>
            <person name="Clarke C."/>
            <person name="Bender T."/>
            <person name="Huebert T."/>
            <person name="Mason A.S."/>
            <person name="Pires J.C."/>
            <person name="Barker G."/>
            <person name="Moore J."/>
            <person name="Walley P.G."/>
            <person name="Manoli S."/>
            <person name="Batley J."/>
            <person name="Edwards D."/>
            <person name="Nelson M.N."/>
            <person name="Wang X."/>
            <person name="Paterson A.H."/>
            <person name="King G."/>
            <person name="Bancroft I."/>
            <person name="Chalhoub B."/>
            <person name="Sharpe A.G."/>
        </authorList>
    </citation>
    <scope>NUCLEOTIDE SEQUENCE</scope>
    <source>
        <strain evidence="1 2">cv. TO1000</strain>
    </source>
</reference>
<reference evidence="1" key="2">
    <citation type="submission" date="2015-03" db="UniProtKB">
        <authorList>
            <consortium name="EnsemblPlants"/>
        </authorList>
    </citation>
    <scope>IDENTIFICATION</scope>
</reference>
<accession>A0A0D3B3D1</accession>
<organism evidence="1 2">
    <name type="scientific">Brassica oleracea var. oleracea</name>
    <dbReference type="NCBI Taxonomy" id="109376"/>
    <lineage>
        <taxon>Eukaryota</taxon>
        <taxon>Viridiplantae</taxon>
        <taxon>Streptophyta</taxon>
        <taxon>Embryophyta</taxon>
        <taxon>Tracheophyta</taxon>
        <taxon>Spermatophyta</taxon>
        <taxon>Magnoliopsida</taxon>
        <taxon>eudicotyledons</taxon>
        <taxon>Gunneridae</taxon>
        <taxon>Pentapetalae</taxon>
        <taxon>rosids</taxon>
        <taxon>malvids</taxon>
        <taxon>Brassicales</taxon>
        <taxon>Brassicaceae</taxon>
        <taxon>Brassiceae</taxon>
        <taxon>Brassica</taxon>
    </lineage>
</organism>
<dbReference type="HOGENOM" id="CLU_1512664_0_0_1"/>
<dbReference type="Proteomes" id="UP000032141">
    <property type="component" value="Chromosome C3"/>
</dbReference>
<protein>
    <submittedName>
        <fullName evidence="1">Uncharacterized protein</fullName>
    </submittedName>
</protein>
<proteinExistence type="predicted"/>